<dbReference type="EMBL" id="AP026798">
    <property type="protein sequence ID" value="BDR53787.1"/>
    <property type="molecule type" value="Genomic_DNA"/>
</dbReference>
<protein>
    <recommendedName>
        <fullName evidence="3">Transposase</fullName>
    </recommendedName>
</protein>
<proteinExistence type="predicted"/>
<evidence type="ECO:0000313" key="2">
    <source>
        <dbReference type="Proteomes" id="UP001321766"/>
    </source>
</evidence>
<name>A0ABM8BA92_9BIFI</name>
<sequence>MLALKMRKIPIKAVIRRTAKAPVGANAARSGNKWSPGLKHGPTRYSLYGTLGHLASSVRFYALR</sequence>
<evidence type="ECO:0000313" key="1">
    <source>
        <dbReference type="EMBL" id="BDR53787.1"/>
    </source>
</evidence>
<accession>A0ABM8BA92</accession>
<dbReference type="Proteomes" id="UP001321766">
    <property type="component" value="Chromosome"/>
</dbReference>
<keyword evidence="2" id="KW-1185">Reference proteome</keyword>
<evidence type="ECO:0008006" key="3">
    <source>
        <dbReference type="Google" id="ProtNLM"/>
    </source>
</evidence>
<gene>
    <name evidence="1" type="ORF">KIM372_16940</name>
</gene>
<organism evidence="1 2">
    <name type="scientific">Bombiscardovia nodaiensis</name>
    <dbReference type="NCBI Taxonomy" id="2932181"/>
    <lineage>
        <taxon>Bacteria</taxon>
        <taxon>Bacillati</taxon>
        <taxon>Actinomycetota</taxon>
        <taxon>Actinomycetes</taxon>
        <taxon>Bifidobacteriales</taxon>
        <taxon>Bifidobacteriaceae</taxon>
        <taxon>Bombiscardovia</taxon>
    </lineage>
</organism>
<reference evidence="1 2" key="1">
    <citation type="journal article" date="2023" name="Microbiol. Spectr.">
        <title>Symbiosis of Carpenter Bees with Uncharacterized Lactic Acid Bacteria Showing NAD Auxotrophy.</title>
        <authorList>
            <person name="Kawasaki S."/>
            <person name="Ozawa K."/>
            <person name="Mori T."/>
            <person name="Yamamoto A."/>
            <person name="Ito M."/>
            <person name="Ohkuma M."/>
            <person name="Sakamoto M."/>
            <person name="Matsutani M."/>
        </authorList>
    </citation>
    <scope>NUCLEOTIDE SEQUENCE [LARGE SCALE GENOMIC DNA]</scope>
    <source>
        <strain evidence="1 2">Kim37-2</strain>
    </source>
</reference>